<dbReference type="Pfam" id="PF00581">
    <property type="entry name" value="Rhodanese"/>
    <property type="match status" value="3"/>
</dbReference>
<organism evidence="3 4">
    <name type="scientific">Herbaspirillum chlorophenolicum</name>
    <dbReference type="NCBI Taxonomy" id="211589"/>
    <lineage>
        <taxon>Bacteria</taxon>
        <taxon>Pseudomonadati</taxon>
        <taxon>Pseudomonadota</taxon>
        <taxon>Betaproteobacteria</taxon>
        <taxon>Burkholderiales</taxon>
        <taxon>Oxalobacteraceae</taxon>
        <taxon>Herbaspirillum</taxon>
    </lineage>
</organism>
<keyword evidence="4" id="KW-1185">Reference proteome</keyword>
<comment type="caution">
    <text evidence="3">The sequence shown here is derived from an EMBL/GenBank/DDBJ whole genome shotgun (WGS) entry which is preliminary data.</text>
</comment>
<feature type="domain" description="Rhodanese" evidence="2">
    <location>
        <begin position="23"/>
        <end position="113"/>
    </location>
</feature>
<evidence type="ECO:0000313" key="4">
    <source>
        <dbReference type="Proteomes" id="UP001617427"/>
    </source>
</evidence>
<feature type="domain" description="Rhodanese" evidence="2">
    <location>
        <begin position="282"/>
        <end position="486"/>
    </location>
</feature>
<dbReference type="PANTHER" id="PTHR43855">
    <property type="entry name" value="THIOSULFATE SULFURTRANSFERASE"/>
    <property type="match status" value="1"/>
</dbReference>
<dbReference type="InterPro" id="IPR036873">
    <property type="entry name" value="Rhodanese-like_dom_sf"/>
</dbReference>
<dbReference type="SMART" id="SM00450">
    <property type="entry name" value="RHOD"/>
    <property type="match status" value="4"/>
</dbReference>
<dbReference type="InterPro" id="IPR001763">
    <property type="entry name" value="Rhodanese-like_dom"/>
</dbReference>
<sequence length="538" mass="57711">MTQTPVISALPIPSPTLAAWLRDGEEIALIDIGEAGQFGESHLLLAANLPFSRFELDLPHRVPRLDTRLVLVSGDGVLAQVAAAATLSSGYRTVYWLEGGTEAWHAHGFKTFQGVNVPSKAFSEFVEKAYHTGDIEAQELAARQRAGDDLVLLDSRTLEEHRRFHVPGAISCPGSEIVTRFADIVPSPDTLVVVTCAGRTRGIIGAQSLIDAGVPNRVLALAGGTQGWRLAGLELERQPARESAPASANAQAVARSRAAALEQRESLPRIDLATLRQWQADQRRTTFIFDIRTRAEHEHSHWPGAIWVQGVQLIQCLDEWVAVRNAHVVLIDTDGSRAAITAHWLQRLGVQVALFAPPADAPETIAAAPLAASARRWEQIAALSAEAARQWVQGGALVLDAGSSERYGQVRPQGALWGNRSALGPALLARVAAASQVVVSGDDDGVARLLALSLLQRLADGHPALQIAVLPGGLDGWQAAGLPLDDTPALPADSERIDYLFWLHDRHAGNAEASAAYLQWEADLPELVGDAAEAGYRL</sequence>
<feature type="domain" description="Rhodanese" evidence="2">
    <location>
        <begin position="146"/>
        <end position="237"/>
    </location>
</feature>
<dbReference type="InterPro" id="IPR051126">
    <property type="entry name" value="Thiosulfate_sulfurtransferase"/>
</dbReference>
<accession>A0ABW8ETM4</accession>
<protein>
    <submittedName>
        <fullName evidence="3">Rhodanese-like domain-containing protein</fullName>
    </submittedName>
</protein>
<keyword evidence="1" id="KW-0677">Repeat</keyword>
<dbReference type="PROSITE" id="PS50206">
    <property type="entry name" value="RHODANESE_3"/>
    <property type="match status" value="3"/>
</dbReference>
<dbReference type="EMBL" id="JBIUZV010000002">
    <property type="protein sequence ID" value="MFJ3044802.1"/>
    <property type="molecule type" value="Genomic_DNA"/>
</dbReference>
<dbReference type="Proteomes" id="UP001617427">
    <property type="component" value="Unassembled WGS sequence"/>
</dbReference>
<evidence type="ECO:0000313" key="3">
    <source>
        <dbReference type="EMBL" id="MFJ3044802.1"/>
    </source>
</evidence>
<dbReference type="RefSeq" id="WP_402698295.1">
    <property type="nucleotide sequence ID" value="NZ_JBIUZV010000002.1"/>
</dbReference>
<evidence type="ECO:0000259" key="2">
    <source>
        <dbReference type="PROSITE" id="PS50206"/>
    </source>
</evidence>
<dbReference type="Gene3D" id="3.40.250.10">
    <property type="entry name" value="Rhodanese-like domain"/>
    <property type="match status" value="4"/>
</dbReference>
<reference evidence="3 4" key="1">
    <citation type="submission" date="2024-10" db="EMBL/GenBank/DDBJ databases">
        <title>The Natural Products Discovery Center: Release of the First 8490 Sequenced Strains for Exploring Actinobacteria Biosynthetic Diversity.</title>
        <authorList>
            <person name="Kalkreuter E."/>
            <person name="Kautsar S.A."/>
            <person name="Yang D."/>
            <person name="Bader C.D."/>
            <person name="Teijaro C.N."/>
            <person name="Fluegel L."/>
            <person name="Davis C.M."/>
            <person name="Simpson J.R."/>
            <person name="Lauterbach L."/>
            <person name="Steele A.D."/>
            <person name="Gui C."/>
            <person name="Meng S."/>
            <person name="Li G."/>
            <person name="Viehrig K."/>
            <person name="Ye F."/>
            <person name="Su P."/>
            <person name="Kiefer A.F."/>
            <person name="Nichols A."/>
            <person name="Cepeda A.J."/>
            <person name="Yan W."/>
            <person name="Fan B."/>
            <person name="Jiang Y."/>
            <person name="Adhikari A."/>
            <person name="Zheng C.-J."/>
            <person name="Schuster L."/>
            <person name="Cowan T.M."/>
            <person name="Smanski M.J."/>
            <person name="Chevrette M.G."/>
            <person name="De Carvalho L.P.S."/>
            <person name="Shen B."/>
        </authorList>
    </citation>
    <scope>NUCLEOTIDE SEQUENCE [LARGE SCALE GENOMIC DNA]</scope>
    <source>
        <strain evidence="3 4">NPDC087045</strain>
    </source>
</reference>
<gene>
    <name evidence="3" type="ORF">ACIPEN_03120</name>
</gene>
<dbReference type="SUPFAM" id="SSF52821">
    <property type="entry name" value="Rhodanese/Cell cycle control phosphatase"/>
    <property type="match status" value="4"/>
</dbReference>
<dbReference type="PANTHER" id="PTHR43855:SF1">
    <property type="entry name" value="THIOSULFATE SULFURTRANSFERASE"/>
    <property type="match status" value="1"/>
</dbReference>
<name>A0ABW8ETM4_9BURK</name>
<evidence type="ECO:0000256" key="1">
    <source>
        <dbReference type="ARBA" id="ARBA00022737"/>
    </source>
</evidence>
<proteinExistence type="predicted"/>